<dbReference type="Pfam" id="PF00392">
    <property type="entry name" value="GntR"/>
    <property type="match status" value="1"/>
</dbReference>
<accession>A0A292IIF3</accession>
<dbReference type="EMBL" id="HG937516">
    <property type="protein sequence ID" value="CDN40453.1"/>
    <property type="molecule type" value="Genomic_DNA"/>
</dbReference>
<evidence type="ECO:0000313" key="5">
    <source>
        <dbReference type="EMBL" id="CDN40453.1"/>
    </source>
</evidence>
<keyword evidence="6" id="KW-1185">Reference proteome</keyword>
<evidence type="ECO:0000256" key="1">
    <source>
        <dbReference type="ARBA" id="ARBA00023015"/>
    </source>
</evidence>
<proteinExistence type="predicted"/>
<protein>
    <recommendedName>
        <fullName evidence="4">HTH gntR-type domain-containing protein</fullName>
    </recommendedName>
</protein>
<dbReference type="InterPro" id="IPR036388">
    <property type="entry name" value="WH-like_DNA-bd_sf"/>
</dbReference>
<dbReference type="GO" id="GO:0003677">
    <property type="term" value="F:DNA binding"/>
    <property type="evidence" value="ECO:0007669"/>
    <property type="project" value="UniProtKB-KW"/>
</dbReference>
<dbReference type="KEGG" id="mamp:MAMA39_03330"/>
<gene>
    <name evidence="5" type="ORF">MAMA39_03330</name>
</gene>
<organism evidence="5 6">
    <name type="scientific">Mycoplasma amphoriforme A39</name>
    <dbReference type="NCBI Taxonomy" id="572419"/>
    <lineage>
        <taxon>Bacteria</taxon>
        <taxon>Bacillati</taxon>
        <taxon>Mycoplasmatota</taxon>
        <taxon>Mollicutes</taxon>
        <taxon>Mycoplasmataceae</taxon>
        <taxon>Mycoplasma</taxon>
    </lineage>
</organism>
<sequence length="232" mass="26794">MKAAIYRYIILKIQSGEWALSERIPSEHQLALKFSVTRSLVRKVMTNLCTFKILDNITSPGYLVNTNYKTGVLRTIRNVAVNSSKCEWLMASPFQKKDMDIFKEISKNTDFYSRDFAKVLRVTYFDKDKKPFSVLDSIINHGIVKVFPSEHLDLQTYKLFAANGQPVVNQEQVAVQFDDTNDVFSKYKLLQKHLLATYISYFNFDNQLLALSRLVMLNEDAKIETVNLDLVI</sequence>
<evidence type="ECO:0000313" key="6">
    <source>
        <dbReference type="Proteomes" id="UP000261764"/>
    </source>
</evidence>
<reference evidence="5 6" key="1">
    <citation type="journal article" date="2015" name="Clin. Infect. Dis.">
        <title>Genomic Investigations unmask Mycoplasma amphoriforme, a new respiratory pathogen.</title>
        <authorList>
            <person name="Gillespie S.H."/>
            <person name="Ling C.L."/>
            <person name="Oravcova K."/>
            <person name="Pinheiro M."/>
            <person name="Wells L."/>
            <person name="Bryant J.M."/>
            <person name="McHugh T.D."/>
            <person name="Bebear C."/>
            <person name="Webster D."/>
            <person name="Harris S.R."/>
            <person name="Seth-Smith H.M."/>
            <person name="Thomson N.R."/>
        </authorList>
    </citation>
    <scope>NUCLEOTIDE SEQUENCE [LARGE SCALE GENOMIC DNA]</scope>
    <source>
        <strain evidence="5 6">A39</strain>
    </source>
</reference>
<dbReference type="PROSITE" id="PS50949">
    <property type="entry name" value="HTH_GNTR"/>
    <property type="match status" value="1"/>
</dbReference>
<keyword evidence="3" id="KW-0804">Transcription</keyword>
<evidence type="ECO:0000256" key="2">
    <source>
        <dbReference type="ARBA" id="ARBA00023125"/>
    </source>
</evidence>
<dbReference type="Proteomes" id="UP000261764">
    <property type="component" value="Chromosome I"/>
</dbReference>
<dbReference type="GO" id="GO:0003700">
    <property type="term" value="F:DNA-binding transcription factor activity"/>
    <property type="evidence" value="ECO:0007669"/>
    <property type="project" value="InterPro"/>
</dbReference>
<dbReference type="SUPFAM" id="SSF46785">
    <property type="entry name" value="Winged helix' DNA-binding domain"/>
    <property type="match status" value="1"/>
</dbReference>
<feature type="domain" description="HTH gntR-type" evidence="4">
    <location>
        <begin position="1"/>
        <end position="67"/>
    </location>
</feature>
<keyword evidence="2" id="KW-0238">DNA-binding</keyword>
<dbReference type="RefSeq" id="WP_343251800.1">
    <property type="nucleotide sequence ID" value="NZ_HG937516.1"/>
</dbReference>
<dbReference type="AlphaFoldDB" id="A0A292IIF3"/>
<dbReference type="Gene3D" id="1.10.10.10">
    <property type="entry name" value="Winged helix-like DNA-binding domain superfamily/Winged helix DNA-binding domain"/>
    <property type="match status" value="1"/>
</dbReference>
<name>A0A292IIF3_9MOLU</name>
<dbReference type="InterPro" id="IPR036390">
    <property type="entry name" value="WH_DNA-bd_sf"/>
</dbReference>
<dbReference type="InterPro" id="IPR000524">
    <property type="entry name" value="Tscrpt_reg_HTH_GntR"/>
</dbReference>
<keyword evidence="1" id="KW-0805">Transcription regulation</keyword>
<evidence type="ECO:0000256" key="3">
    <source>
        <dbReference type="ARBA" id="ARBA00023163"/>
    </source>
</evidence>
<evidence type="ECO:0000259" key="4">
    <source>
        <dbReference type="PROSITE" id="PS50949"/>
    </source>
</evidence>